<reference evidence="3" key="1">
    <citation type="journal article" date="2019" name="Int. J. Syst. Evol. Microbiol.">
        <title>The Global Catalogue of Microorganisms (GCM) 10K type strain sequencing project: providing services to taxonomists for standard genome sequencing and annotation.</title>
        <authorList>
            <consortium name="The Broad Institute Genomics Platform"/>
            <consortium name="The Broad Institute Genome Sequencing Center for Infectious Disease"/>
            <person name="Wu L."/>
            <person name="Ma J."/>
        </authorList>
    </citation>
    <scope>NUCLEOTIDE SEQUENCE [LARGE SCALE GENOMIC DNA]</scope>
    <source>
        <strain evidence="3">KCTC 42953</strain>
    </source>
</reference>
<dbReference type="InterPro" id="IPR004942">
    <property type="entry name" value="Roadblock/LAMTOR2_dom"/>
</dbReference>
<evidence type="ECO:0000259" key="1">
    <source>
        <dbReference type="Pfam" id="PF03259"/>
    </source>
</evidence>
<dbReference type="Pfam" id="PF03259">
    <property type="entry name" value="Robl_LC7"/>
    <property type="match status" value="1"/>
</dbReference>
<dbReference type="Gene3D" id="3.30.450.30">
    <property type="entry name" value="Dynein light chain 2a, cytoplasmic"/>
    <property type="match status" value="1"/>
</dbReference>
<sequence length="129" mass="14560">MSQTFEAIFKNLDAKLKNVRALNLTTADGFPLYSYINGSFKIEEDKLSAVTSSLTALSHAAARQIMNDDYESTCIETSMGMMFMVQTRYQDQDCILSLISYGQPNLGQIRYYLLRLAKYLTTAKLSAEK</sequence>
<dbReference type="RefSeq" id="WP_077409402.1">
    <property type="nucleotide sequence ID" value="NZ_JBHRTS010000001.1"/>
</dbReference>
<accession>A0ABV7J8Z4</accession>
<dbReference type="Proteomes" id="UP001595533">
    <property type="component" value="Unassembled WGS sequence"/>
</dbReference>
<organism evidence="2 3">
    <name type="scientific">Marinicella sediminis</name>
    <dbReference type="NCBI Taxonomy" id="1792834"/>
    <lineage>
        <taxon>Bacteria</taxon>
        <taxon>Pseudomonadati</taxon>
        <taxon>Pseudomonadota</taxon>
        <taxon>Gammaproteobacteria</taxon>
        <taxon>Lysobacterales</taxon>
        <taxon>Marinicellaceae</taxon>
        <taxon>Marinicella</taxon>
    </lineage>
</organism>
<evidence type="ECO:0000313" key="2">
    <source>
        <dbReference type="EMBL" id="MFC3192713.1"/>
    </source>
</evidence>
<feature type="domain" description="Roadblock/LAMTOR2" evidence="1">
    <location>
        <begin position="15"/>
        <end position="86"/>
    </location>
</feature>
<proteinExistence type="predicted"/>
<gene>
    <name evidence="2" type="ORF">ACFODZ_00535</name>
</gene>
<keyword evidence="3" id="KW-1185">Reference proteome</keyword>
<protein>
    <submittedName>
        <fullName evidence="2">Roadblock/LC7 domain-containing protein</fullName>
    </submittedName>
</protein>
<name>A0ABV7J8Z4_9GAMM</name>
<dbReference type="EMBL" id="JBHRTS010000001">
    <property type="protein sequence ID" value="MFC3192713.1"/>
    <property type="molecule type" value="Genomic_DNA"/>
</dbReference>
<comment type="caution">
    <text evidence="2">The sequence shown here is derived from an EMBL/GenBank/DDBJ whole genome shotgun (WGS) entry which is preliminary data.</text>
</comment>
<evidence type="ECO:0000313" key="3">
    <source>
        <dbReference type="Proteomes" id="UP001595533"/>
    </source>
</evidence>
<dbReference type="SUPFAM" id="SSF103196">
    <property type="entry name" value="Roadblock/LC7 domain"/>
    <property type="match status" value="1"/>
</dbReference>